<dbReference type="GO" id="GO:0005737">
    <property type="term" value="C:cytoplasm"/>
    <property type="evidence" value="ECO:0007669"/>
    <property type="project" value="TreeGrafter"/>
</dbReference>
<protein>
    <recommendedName>
        <fullName evidence="4">RRM domain-containing protein</fullName>
    </recommendedName>
</protein>
<evidence type="ECO:0000313" key="5">
    <source>
        <dbReference type="EMBL" id="ETV91169.1"/>
    </source>
</evidence>
<dbReference type="GO" id="GO:0000398">
    <property type="term" value="P:mRNA splicing, via spliceosome"/>
    <property type="evidence" value="ECO:0007669"/>
    <property type="project" value="TreeGrafter"/>
</dbReference>
<evidence type="ECO:0000256" key="3">
    <source>
        <dbReference type="SAM" id="MobiDB-lite"/>
    </source>
</evidence>
<dbReference type="RefSeq" id="XP_008880202.1">
    <property type="nucleotide sequence ID" value="XM_008881980.1"/>
</dbReference>
<reference evidence="5" key="1">
    <citation type="submission" date="2013-12" db="EMBL/GenBank/DDBJ databases">
        <title>The Genome Sequence of Aphanomyces invadans NJM9701.</title>
        <authorList>
            <consortium name="The Broad Institute Genomics Platform"/>
            <person name="Russ C."/>
            <person name="Tyler B."/>
            <person name="van West P."/>
            <person name="Dieguez-Uribeondo J."/>
            <person name="Young S.K."/>
            <person name="Zeng Q."/>
            <person name="Gargeya S."/>
            <person name="Fitzgerald M."/>
            <person name="Abouelleil A."/>
            <person name="Alvarado L."/>
            <person name="Chapman S.B."/>
            <person name="Gainer-Dewar J."/>
            <person name="Goldberg J."/>
            <person name="Griggs A."/>
            <person name="Gujja S."/>
            <person name="Hansen M."/>
            <person name="Howarth C."/>
            <person name="Imamovic A."/>
            <person name="Ireland A."/>
            <person name="Larimer J."/>
            <person name="McCowan C."/>
            <person name="Murphy C."/>
            <person name="Pearson M."/>
            <person name="Poon T.W."/>
            <person name="Priest M."/>
            <person name="Roberts A."/>
            <person name="Saif S."/>
            <person name="Shea T."/>
            <person name="Sykes S."/>
            <person name="Wortman J."/>
            <person name="Nusbaum C."/>
            <person name="Birren B."/>
        </authorList>
    </citation>
    <scope>NUCLEOTIDE SEQUENCE [LARGE SCALE GENOMIC DNA]</scope>
    <source>
        <strain evidence="5">NJM9701</strain>
    </source>
</reference>
<feature type="compositionally biased region" description="Polar residues" evidence="3">
    <location>
        <begin position="186"/>
        <end position="205"/>
    </location>
</feature>
<dbReference type="GO" id="GO:0003723">
    <property type="term" value="F:RNA binding"/>
    <property type="evidence" value="ECO:0007669"/>
    <property type="project" value="UniProtKB-UniRule"/>
</dbReference>
<evidence type="ECO:0000259" key="4">
    <source>
        <dbReference type="PROSITE" id="PS50102"/>
    </source>
</evidence>
<dbReference type="SUPFAM" id="SSF54928">
    <property type="entry name" value="RNA-binding domain, RBD"/>
    <property type="match status" value="1"/>
</dbReference>
<feature type="compositionally biased region" description="Low complexity" evidence="3">
    <location>
        <begin position="128"/>
        <end position="137"/>
    </location>
</feature>
<dbReference type="EMBL" id="KI914013">
    <property type="protein sequence ID" value="ETV91170.1"/>
    <property type="molecule type" value="Genomic_DNA"/>
</dbReference>
<proteinExistence type="predicted"/>
<keyword evidence="1 2" id="KW-0694">RNA-binding</keyword>
<accession>A0A024TAY0</accession>
<dbReference type="InterPro" id="IPR012677">
    <property type="entry name" value="Nucleotide-bd_a/b_plait_sf"/>
</dbReference>
<evidence type="ECO:0000256" key="2">
    <source>
        <dbReference type="PROSITE-ProRule" id="PRU00176"/>
    </source>
</evidence>
<sequence>MQCPAQVYPANSRLFVVCGRVVGNEELEKLFSPFGNVVNVRIALDRSNKSRGFAFVQFAEATEAATAIEKLHGALVYGHTFKVSLAHASSPKGKKKDTAALLPSGKRARDDRGDKTAHASKRTGAAKSSQETTTQQTSGFHVVQSVVSDMVQQIVDLTAATSLKSSPSTTSLKRKDSDADLCVDGSTHTFNKRQTSSAKPSSIMSHHQPMQEHQRPRIASEFEPRKMPKRPPPPSMIRSCQPPPPPPCGGTRLFVTSLYEYTHQELHAMFHVYGDFSHVQMVHCQGKLHTMAYVQYTTASTAQYVVESFSSDRSLLSVCFADETKQTSRIMLNWLEVGFAMATSTLTTIVSQCDGMEFVDIIPIAPVPTGSVSVTTSGRCNVKFTNEVLARAAFGYLRTLPSIVSLQLIPDPTSSYDVDIRAVESQFAHLMSTPYYPTPPMPVQAPAVASSDDELLWLHVASPAPCTWSGIQSVVTPVPVLDLIVDGGDGSDDDGARKGRTSRSSTDKTMTHDGDVGDDAPGDDDVSTRTGTSSQPTKLCEAWVQFASPKHALMAMNTLLRQDSIAQVSVAQLPPPIALRRHAKKAKRWM</sequence>
<feature type="region of interest" description="Disordered" evidence="3">
    <location>
        <begin position="486"/>
        <end position="534"/>
    </location>
</feature>
<feature type="compositionally biased region" description="Pro residues" evidence="3">
    <location>
        <begin position="230"/>
        <end position="245"/>
    </location>
</feature>
<dbReference type="GO" id="GO:0061574">
    <property type="term" value="C:ASAP complex"/>
    <property type="evidence" value="ECO:0007669"/>
    <property type="project" value="TreeGrafter"/>
</dbReference>
<feature type="region of interest" description="Disordered" evidence="3">
    <location>
        <begin position="185"/>
        <end position="245"/>
    </location>
</feature>
<dbReference type="InterPro" id="IPR035979">
    <property type="entry name" value="RBD_domain_sf"/>
</dbReference>
<dbReference type="Pfam" id="PF00076">
    <property type="entry name" value="RRM_1"/>
    <property type="match status" value="2"/>
</dbReference>
<feature type="domain" description="RRM" evidence="4">
    <location>
        <begin position="251"/>
        <end position="323"/>
    </location>
</feature>
<feature type="region of interest" description="Disordered" evidence="3">
    <location>
        <begin position="88"/>
        <end position="137"/>
    </location>
</feature>
<gene>
    <name evidence="5" type="ORF">H310_14176</name>
</gene>
<dbReference type="Gene3D" id="3.30.70.330">
    <property type="match status" value="2"/>
</dbReference>
<feature type="domain" description="RRM" evidence="4">
    <location>
        <begin position="12"/>
        <end position="88"/>
    </location>
</feature>
<name>A0A024TAY0_9STRA</name>
<feature type="compositionally biased region" description="Basic and acidic residues" evidence="3">
    <location>
        <begin position="107"/>
        <end position="117"/>
    </location>
</feature>
<feature type="compositionally biased region" description="Acidic residues" evidence="3">
    <location>
        <begin position="516"/>
        <end position="525"/>
    </location>
</feature>
<dbReference type="GO" id="GO:0005654">
    <property type="term" value="C:nucleoplasm"/>
    <property type="evidence" value="ECO:0007669"/>
    <property type="project" value="TreeGrafter"/>
</dbReference>
<feature type="compositionally biased region" description="Basic and acidic residues" evidence="3">
    <location>
        <begin position="505"/>
        <end position="515"/>
    </location>
</feature>
<dbReference type="PANTHER" id="PTHR15481:SF0">
    <property type="entry name" value="LD23870P-RELATED"/>
    <property type="match status" value="1"/>
</dbReference>
<dbReference type="PANTHER" id="PTHR15481">
    <property type="entry name" value="RIBONUCLEIC ACID BINDING PROTEIN S1"/>
    <property type="match status" value="1"/>
</dbReference>
<dbReference type="EMBL" id="KI914013">
    <property type="protein sequence ID" value="ETV91169.1"/>
    <property type="molecule type" value="Genomic_DNA"/>
</dbReference>
<dbReference type="CDD" id="cd00590">
    <property type="entry name" value="RRM_SF"/>
    <property type="match status" value="1"/>
</dbReference>
<dbReference type="AlphaFoldDB" id="A0A024TAY0"/>
<dbReference type="STRING" id="157072.A0A024TAY0"/>
<dbReference type="PROSITE" id="PS50102">
    <property type="entry name" value="RRM"/>
    <property type="match status" value="2"/>
</dbReference>
<dbReference type="InterPro" id="IPR000504">
    <property type="entry name" value="RRM_dom"/>
</dbReference>
<dbReference type="OrthoDB" id="78437at2759"/>
<organism evidence="5">
    <name type="scientific">Aphanomyces invadans</name>
    <dbReference type="NCBI Taxonomy" id="157072"/>
    <lineage>
        <taxon>Eukaryota</taxon>
        <taxon>Sar</taxon>
        <taxon>Stramenopiles</taxon>
        <taxon>Oomycota</taxon>
        <taxon>Saprolegniomycetes</taxon>
        <taxon>Saprolegniales</taxon>
        <taxon>Verrucalvaceae</taxon>
        <taxon>Aphanomyces</taxon>
    </lineage>
</organism>
<feature type="compositionally biased region" description="Basic and acidic residues" evidence="3">
    <location>
        <begin position="209"/>
        <end position="226"/>
    </location>
</feature>
<dbReference type="RefSeq" id="XP_008880200.1">
    <property type="nucleotide sequence ID" value="XM_008881978.1"/>
</dbReference>
<dbReference type="VEuPathDB" id="FungiDB:H310_14176"/>
<evidence type="ECO:0000256" key="1">
    <source>
        <dbReference type="ARBA" id="ARBA00022884"/>
    </source>
</evidence>
<dbReference type="GeneID" id="20091226"/>
<dbReference type="SMART" id="SM00360">
    <property type="entry name" value="RRM"/>
    <property type="match status" value="2"/>
</dbReference>